<dbReference type="GO" id="GO:0004853">
    <property type="term" value="F:uroporphyrinogen decarboxylase activity"/>
    <property type="evidence" value="ECO:0007669"/>
    <property type="project" value="UniProtKB-UniRule"/>
</dbReference>
<dbReference type="InterPro" id="IPR000257">
    <property type="entry name" value="Uroporphyrinogen_deCOase"/>
</dbReference>
<dbReference type="EMBL" id="CP144373">
    <property type="protein sequence ID" value="XCH46973.1"/>
    <property type="molecule type" value="Genomic_DNA"/>
</dbReference>
<comment type="function">
    <text evidence="7">Catalyzes the decarboxylation of four acetate groups of uroporphyrinogen-III to yield coproporphyrinogen-III.</text>
</comment>
<keyword evidence="7" id="KW-0963">Cytoplasm</keyword>
<feature type="binding site" evidence="7">
    <location>
        <position position="146"/>
    </location>
    <ligand>
        <name>substrate</name>
    </ligand>
</feature>
<dbReference type="HAMAP" id="MF_00218">
    <property type="entry name" value="URO_D"/>
    <property type="match status" value="1"/>
</dbReference>
<feature type="domain" description="Uroporphyrinogen decarboxylase (URO-D)" evidence="11">
    <location>
        <begin position="134"/>
        <end position="150"/>
    </location>
</feature>
<proteinExistence type="inferred from homology"/>
<accession>A0AAU8GWI1</accession>
<dbReference type="InterPro" id="IPR038071">
    <property type="entry name" value="UROD/MetE-like_sf"/>
</dbReference>
<dbReference type="KEGG" id="taut:V4D30_01525"/>
<dbReference type="Pfam" id="PF01208">
    <property type="entry name" value="URO-D"/>
    <property type="match status" value="1"/>
</dbReference>
<dbReference type="Gene3D" id="3.20.20.210">
    <property type="match status" value="1"/>
</dbReference>
<feature type="binding site" evidence="7">
    <location>
        <begin position="23"/>
        <end position="27"/>
    </location>
    <ligand>
        <name>substrate</name>
    </ligand>
</feature>
<evidence type="ECO:0000256" key="8">
    <source>
        <dbReference type="RuleBase" id="RU000554"/>
    </source>
</evidence>
<dbReference type="SUPFAM" id="SSF51726">
    <property type="entry name" value="UROD/MetE-like"/>
    <property type="match status" value="1"/>
</dbReference>
<evidence type="ECO:0000256" key="9">
    <source>
        <dbReference type="RuleBase" id="RU004169"/>
    </source>
</evidence>
<evidence type="ECO:0000256" key="4">
    <source>
        <dbReference type="ARBA" id="ARBA00022793"/>
    </source>
</evidence>
<evidence type="ECO:0000256" key="6">
    <source>
        <dbReference type="ARBA" id="ARBA00023244"/>
    </source>
</evidence>
<comment type="pathway">
    <text evidence="1 7 8">Porphyrin-containing compound metabolism; protoporphyrin-IX biosynthesis; coproporphyrinogen-III from 5-aminolevulinate: step 4/4.</text>
</comment>
<feature type="site" description="Transition state stabilizer" evidence="7">
    <location>
        <position position="72"/>
    </location>
</feature>
<comment type="caution">
    <text evidence="7">Lacks conserved residue(s) required for the propagation of feature annotation.</text>
</comment>
<dbReference type="RefSeq" id="WP_353684499.1">
    <property type="nucleotide sequence ID" value="NZ_CP144373.1"/>
</dbReference>
<dbReference type="PROSITE" id="PS00906">
    <property type="entry name" value="UROD_1"/>
    <property type="match status" value="1"/>
</dbReference>
<evidence type="ECO:0000256" key="1">
    <source>
        <dbReference type="ARBA" id="ARBA00004804"/>
    </source>
</evidence>
<comment type="similarity">
    <text evidence="2 7 9">Belongs to the uroporphyrinogen decarboxylase family.</text>
</comment>
<protein>
    <recommendedName>
        <fullName evidence="3 7">Uroporphyrinogen decarboxylase</fullName>
        <shortName evidence="7">UPD</shortName>
        <shortName evidence="7">URO-D</shortName>
        <ecNumber evidence="3 7">4.1.1.37</ecNumber>
    </recommendedName>
</protein>
<evidence type="ECO:0000256" key="2">
    <source>
        <dbReference type="ARBA" id="ARBA00009935"/>
    </source>
</evidence>
<comment type="subcellular location">
    <subcellularLocation>
        <location evidence="7">Cytoplasm</location>
    </subcellularLocation>
</comment>
<evidence type="ECO:0000313" key="12">
    <source>
        <dbReference type="EMBL" id="XCH46973.1"/>
    </source>
</evidence>
<dbReference type="PROSITE" id="PS00907">
    <property type="entry name" value="UROD_2"/>
    <property type="match status" value="1"/>
</dbReference>
<keyword evidence="4 7" id="KW-0210">Decarboxylase</keyword>
<feature type="binding site" evidence="7">
    <location>
        <position position="313"/>
    </location>
    <ligand>
        <name>substrate</name>
    </ligand>
</feature>
<comment type="catalytic activity">
    <reaction evidence="7 8">
        <text>uroporphyrinogen III + 4 H(+) = coproporphyrinogen III + 4 CO2</text>
        <dbReference type="Rhea" id="RHEA:19865"/>
        <dbReference type="ChEBI" id="CHEBI:15378"/>
        <dbReference type="ChEBI" id="CHEBI:16526"/>
        <dbReference type="ChEBI" id="CHEBI:57308"/>
        <dbReference type="ChEBI" id="CHEBI:57309"/>
        <dbReference type="EC" id="4.1.1.37"/>
    </reaction>
</comment>
<dbReference type="GO" id="GO:0005829">
    <property type="term" value="C:cytosol"/>
    <property type="evidence" value="ECO:0007669"/>
    <property type="project" value="TreeGrafter"/>
</dbReference>
<name>A0AAU8GWI1_9BACT</name>
<comment type="subunit">
    <text evidence="7">Homodimer.</text>
</comment>
<feature type="binding site" evidence="7">
    <location>
        <position position="72"/>
    </location>
    <ligand>
        <name>substrate</name>
    </ligand>
</feature>
<evidence type="ECO:0000259" key="11">
    <source>
        <dbReference type="PROSITE" id="PS00907"/>
    </source>
</evidence>
<dbReference type="PANTHER" id="PTHR21091">
    <property type="entry name" value="METHYLTETRAHYDROFOLATE:HOMOCYSTEINE METHYLTRANSFERASE RELATED"/>
    <property type="match status" value="1"/>
</dbReference>
<evidence type="ECO:0000256" key="3">
    <source>
        <dbReference type="ARBA" id="ARBA00012288"/>
    </source>
</evidence>
<dbReference type="NCBIfam" id="TIGR01464">
    <property type="entry name" value="hemE"/>
    <property type="match status" value="1"/>
</dbReference>
<keyword evidence="5 7" id="KW-0456">Lyase</keyword>
<reference evidence="12" key="1">
    <citation type="submission" date="2024-01" db="EMBL/GenBank/DDBJ databases">
        <title>The first autotrophic representatives of the genus Thermodesulfovibrio.</title>
        <authorList>
            <person name="Maltseva A.I."/>
            <person name="Elcheninov A.G."/>
            <person name="Kublanov I.V."/>
            <person name="Lebedinsky A.V."/>
            <person name="Frolov E.N."/>
        </authorList>
    </citation>
    <scope>NUCLEOTIDE SEQUENCE</scope>
    <source>
        <strain evidence="12">3907-1M</strain>
    </source>
</reference>
<sequence>MRDAFLKACKGVRPPYTPVWFMRQAGRYMPEYQKIRQKYDFLTMCKTPEIAAEVTMQPIKILDVDAAILFSDILIPLEAMGLKVEFINDKGPEVSPPVRTGSELKILRPLELPAIDFVFKTIKILLKELDVPLIGFSASPFTLATYLIEGGSSKDFINTKRFIFSEPENFHNLMEILTDATMQYLLEQIKAGVHAVQIFDTWAGILSPYDYAIFCKPYLKKIIEKLSSTVPLIYFCPNTSGLINHIKDLEVDVFSLDWRVDIKEACLNFDYRPLQGNLDPLVLLGREDEVLKRVKTILIDGRCAKSHIFNLGHGVNINTSVDVLKKVVDFIHEFRFEEVNRA</sequence>
<evidence type="ECO:0000256" key="5">
    <source>
        <dbReference type="ARBA" id="ARBA00023239"/>
    </source>
</evidence>
<dbReference type="EC" id="4.1.1.37" evidence="3 7"/>
<keyword evidence="6 7" id="KW-0627">Porphyrin biosynthesis</keyword>
<dbReference type="AlphaFoldDB" id="A0AAU8GWI1"/>
<dbReference type="InterPro" id="IPR006361">
    <property type="entry name" value="Uroporphyrinogen_deCO2ase_HemE"/>
</dbReference>
<dbReference type="PANTHER" id="PTHR21091:SF169">
    <property type="entry name" value="UROPORPHYRINOGEN DECARBOXYLASE"/>
    <property type="match status" value="1"/>
</dbReference>
<gene>
    <name evidence="7 12" type="primary">hemE</name>
    <name evidence="12" type="ORF">V4D30_01525</name>
</gene>
<dbReference type="CDD" id="cd00717">
    <property type="entry name" value="URO-D"/>
    <property type="match status" value="1"/>
</dbReference>
<organism evidence="12">
    <name type="scientific">Thermodesulfovibrio autotrophicus</name>
    <dbReference type="NCBI Taxonomy" id="3118333"/>
    <lineage>
        <taxon>Bacteria</taxon>
        <taxon>Pseudomonadati</taxon>
        <taxon>Nitrospirota</taxon>
        <taxon>Thermodesulfovibrionia</taxon>
        <taxon>Thermodesulfovibrionales</taxon>
        <taxon>Thermodesulfovibrionaceae</taxon>
        <taxon>Thermodesulfovibrio</taxon>
    </lineage>
</organism>
<dbReference type="GO" id="GO:0006782">
    <property type="term" value="P:protoporphyrinogen IX biosynthetic process"/>
    <property type="evidence" value="ECO:0007669"/>
    <property type="project" value="UniProtKB-UniRule"/>
</dbReference>
<evidence type="ECO:0000256" key="7">
    <source>
        <dbReference type="HAMAP-Rule" id="MF_00218"/>
    </source>
</evidence>
<feature type="domain" description="Uroporphyrinogen decarboxylase (URO-D)" evidence="10">
    <location>
        <begin position="18"/>
        <end position="27"/>
    </location>
</feature>
<feature type="binding site" evidence="7">
    <location>
        <position position="201"/>
    </location>
    <ligand>
        <name>substrate</name>
    </ligand>
</feature>
<evidence type="ECO:0000259" key="10">
    <source>
        <dbReference type="PROSITE" id="PS00906"/>
    </source>
</evidence>